<dbReference type="AlphaFoldDB" id="A0A8X8X8Y9"/>
<comment type="caution">
    <text evidence="2">The sequence shown here is derived from an EMBL/GenBank/DDBJ whole genome shotgun (WGS) entry which is preliminary data.</text>
</comment>
<feature type="region of interest" description="Disordered" evidence="1">
    <location>
        <begin position="1"/>
        <end position="20"/>
    </location>
</feature>
<dbReference type="PANTHER" id="PTHR32091:SF17">
    <property type="entry name" value="EUKARYOTIC TRANSLATION INITIATION FACTOR 4B3"/>
    <property type="match status" value="1"/>
</dbReference>
<dbReference type="InterPro" id="IPR010433">
    <property type="entry name" value="EIF-4B_pln"/>
</dbReference>
<feature type="compositionally biased region" description="Basic and acidic residues" evidence="1">
    <location>
        <begin position="1"/>
        <end position="12"/>
    </location>
</feature>
<protein>
    <submittedName>
        <fullName evidence="2">Uncharacterized protein</fullName>
    </submittedName>
</protein>
<reference evidence="2" key="2">
    <citation type="submission" date="2020-08" db="EMBL/GenBank/DDBJ databases">
        <title>Plant Genome Project.</title>
        <authorList>
            <person name="Zhang R.-G."/>
        </authorList>
    </citation>
    <scope>NUCLEOTIDE SEQUENCE</scope>
    <source>
        <strain evidence="2">Huo1</strain>
        <tissue evidence="2">Leaf</tissue>
    </source>
</reference>
<feature type="compositionally biased region" description="Basic and acidic residues" evidence="1">
    <location>
        <begin position="87"/>
        <end position="99"/>
    </location>
</feature>
<name>A0A8X8X8Y9_SALSN</name>
<evidence type="ECO:0000256" key="1">
    <source>
        <dbReference type="SAM" id="MobiDB-lite"/>
    </source>
</evidence>
<gene>
    <name evidence="2" type="ORF">SASPL_130839</name>
</gene>
<accession>A0A8X8X8Y9</accession>
<dbReference type="PANTHER" id="PTHR32091">
    <property type="entry name" value="EUKARYOTIC TRANSLATION INITIATION FACTOR 4B"/>
    <property type="match status" value="1"/>
</dbReference>
<organism evidence="2">
    <name type="scientific">Salvia splendens</name>
    <name type="common">Scarlet sage</name>
    <dbReference type="NCBI Taxonomy" id="180675"/>
    <lineage>
        <taxon>Eukaryota</taxon>
        <taxon>Viridiplantae</taxon>
        <taxon>Streptophyta</taxon>
        <taxon>Embryophyta</taxon>
        <taxon>Tracheophyta</taxon>
        <taxon>Spermatophyta</taxon>
        <taxon>Magnoliopsida</taxon>
        <taxon>eudicotyledons</taxon>
        <taxon>Gunneridae</taxon>
        <taxon>Pentapetalae</taxon>
        <taxon>asterids</taxon>
        <taxon>lamiids</taxon>
        <taxon>Lamiales</taxon>
        <taxon>Lamiaceae</taxon>
        <taxon>Nepetoideae</taxon>
        <taxon>Mentheae</taxon>
        <taxon>Salviinae</taxon>
        <taxon>Salvia</taxon>
        <taxon>Salvia subgen. Calosphace</taxon>
        <taxon>core Calosphace</taxon>
    </lineage>
</organism>
<feature type="region of interest" description="Disordered" evidence="1">
    <location>
        <begin position="87"/>
        <end position="109"/>
    </location>
</feature>
<sequence length="109" mass="12345">MVVYQSERREEVSVGSRPRLNLQPSTLPVIEVTAPEKPKAEIASPVVVTVRPAGSNPFGQARPREEVLKEKGQDWKKIEEKLESTKIKEVVSDGPDPPRKNFWSGRERR</sequence>
<dbReference type="Pfam" id="PF06273">
    <property type="entry name" value="eIF-4B"/>
    <property type="match status" value="1"/>
</dbReference>
<dbReference type="GO" id="GO:0003743">
    <property type="term" value="F:translation initiation factor activity"/>
    <property type="evidence" value="ECO:0007669"/>
    <property type="project" value="InterPro"/>
</dbReference>
<dbReference type="Proteomes" id="UP000298416">
    <property type="component" value="Unassembled WGS sequence"/>
</dbReference>
<keyword evidence="3" id="KW-1185">Reference proteome</keyword>
<dbReference type="EMBL" id="PNBA02000011">
    <property type="protein sequence ID" value="KAG6407840.1"/>
    <property type="molecule type" value="Genomic_DNA"/>
</dbReference>
<dbReference type="GO" id="GO:0003729">
    <property type="term" value="F:mRNA binding"/>
    <property type="evidence" value="ECO:0007669"/>
    <property type="project" value="TreeGrafter"/>
</dbReference>
<evidence type="ECO:0000313" key="2">
    <source>
        <dbReference type="EMBL" id="KAG6407840.1"/>
    </source>
</evidence>
<reference evidence="2" key="1">
    <citation type="submission" date="2018-01" db="EMBL/GenBank/DDBJ databases">
        <authorList>
            <person name="Mao J.F."/>
        </authorList>
    </citation>
    <scope>NUCLEOTIDE SEQUENCE</scope>
    <source>
        <strain evidence="2">Huo1</strain>
        <tissue evidence="2">Leaf</tissue>
    </source>
</reference>
<evidence type="ECO:0000313" key="3">
    <source>
        <dbReference type="Proteomes" id="UP000298416"/>
    </source>
</evidence>
<proteinExistence type="predicted"/>